<evidence type="ECO:0000259" key="6">
    <source>
        <dbReference type="PROSITE" id="PS50812"/>
    </source>
</evidence>
<dbReference type="GO" id="GO:0005634">
    <property type="term" value="C:nucleus"/>
    <property type="evidence" value="ECO:0007669"/>
    <property type="project" value="UniProtKB-SubCell"/>
</dbReference>
<dbReference type="InterPro" id="IPR021567">
    <property type="entry name" value="LEDGF_IBD"/>
</dbReference>
<dbReference type="PANTHER" id="PTHR12550">
    <property type="entry name" value="HEPATOMA-DERIVED GROWTH FACTOR-RELATED"/>
    <property type="match status" value="1"/>
</dbReference>
<dbReference type="Gene3D" id="1.20.930.10">
    <property type="entry name" value="Conserved domain common to transcription factors TFIIS, elongin A, CRSP70"/>
    <property type="match status" value="1"/>
</dbReference>
<dbReference type="AlphaFoldDB" id="A0A336KSE7"/>
<feature type="compositionally biased region" description="Polar residues" evidence="5">
    <location>
        <begin position="397"/>
        <end position="410"/>
    </location>
</feature>
<dbReference type="PANTHER" id="PTHR12550:SF70">
    <property type="entry name" value="JIL-1 ANCHORING AND STABILIZING PROTEIN, ISOFORM A"/>
    <property type="match status" value="1"/>
</dbReference>
<evidence type="ECO:0000313" key="8">
    <source>
        <dbReference type="EMBL" id="SSX07892.1"/>
    </source>
</evidence>
<feature type="region of interest" description="Disordered" evidence="5">
    <location>
        <begin position="120"/>
        <end position="142"/>
    </location>
</feature>
<comment type="similarity">
    <text evidence="2">Belongs to the HDGF family.</text>
</comment>
<dbReference type="SMART" id="SM00293">
    <property type="entry name" value="PWWP"/>
    <property type="match status" value="1"/>
</dbReference>
<sequence>MVKKGESLGIGSLVFARLKGYPPWPAKIVKAEKKKYYVYFYGTGEKSPAMKPEDLYEYNKHKAQFVVDKNLKRKFYTEAVDQIEAALRGEQDVASINNTSANDDVLDNSQDESEVVAAENQENSIAEGESNANETAPTDVVEEEVEKVVVPVKEKPAKKSVSKAPPSAVTESEPKDDKSEVETSEPEIVSRSGRKIKTKRYLIDELEETVTPVLKKRAVDVSDNNKNTENSVPKAKPVTPVKQVPNPEKDMILQIESHLIELDHLIKASVGLKNANADKCLEHLNEYKTLKITPLMLKKRPGVVQTMKRLRRYVGNANKWEMDESMKADFDDKAQKIRLKAEEIYSSFKLMFPHSEQKTFWDHFSEQVDHFQNKVKGLTQDQVSDLYEEPITPPSSPKSDVQNNNGSEIV</sequence>
<feature type="region of interest" description="Disordered" evidence="5">
    <location>
        <begin position="155"/>
        <end position="191"/>
    </location>
</feature>
<dbReference type="EMBL" id="UFQS01000941">
    <property type="protein sequence ID" value="SSX07892.1"/>
    <property type="molecule type" value="Genomic_DNA"/>
</dbReference>
<dbReference type="InterPro" id="IPR035441">
    <property type="entry name" value="TFIIS/LEDGF_dom_sf"/>
</dbReference>
<dbReference type="VEuPathDB" id="VectorBase:CSON015118"/>
<feature type="region of interest" description="Disordered" evidence="5">
    <location>
        <begin position="382"/>
        <end position="410"/>
    </location>
</feature>
<dbReference type="PROSITE" id="PS50812">
    <property type="entry name" value="PWWP"/>
    <property type="match status" value="1"/>
</dbReference>
<evidence type="ECO:0000256" key="4">
    <source>
        <dbReference type="ARBA" id="ARBA00023242"/>
    </source>
</evidence>
<gene>
    <name evidence="7" type="primary">CSON015118</name>
    <name evidence="8" type="synonym">CSON015211</name>
</gene>
<dbReference type="SUPFAM" id="SSF63748">
    <property type="entry name" value="Tudor/PWWP/MBT"/>
    <property type="match status" value="1"/>
</dbReference>
<comment type="subcellular location">
    <subcellularLocation>
        <location evidence="1">Nucleus</location>
    </subcellularLocation>
</comment>
<feature type="domain" description="PWWP" evidence="6">
    <location>
        <begin position="10"/>
        <end position="61"/>
    </location>
</feature>
<proteinExistence type="inferred from homology"/>
<keyword evidence="4" id="KW-0539">Nucleus</keyword>
<dbReference type="Pfam" id="PF11467">
    <property type="entry name" value="LEDGF"/>
    <property type="match status" value="1"/>
</dbReference>
<dbReference type="Pfam" id="PF00855">
    <property type="entry name" value="PWWP"/>
    <property type="match status" value="1"/>
</dbReference>
<accession>A0A336KSE7</accession>
<keyword evidence="3" id="KW-0175">Coiled coil</keyword>
<evidence type="ECO:0000256" key="5">
    <source>
        <dbReference type="SAM" id="MobiDB-lite"/>
    </source>
</evidence>
<evidence type="ECO:0000313" key="9">
    <source>
        <dbReference type="EMBL" id="SSX28052.1"/>
    </source>
</evidence>
<dbReference type="CDD" id="cd05834">
    <property type="entry name" value="PWWP_HRP"/>
    <property type="match status" value="1"/>
</dbReference>
<organism evidence="7">
    <name type="scientific">Culicoides sonorensis</name>
    <name type="common">Biting midge</name>
    <dbReference type="NCBI Taxonomy" id="179676"/>
    <lineage>
        <taxon>Eukaryota</taxon>
        <taxon>Metazoa</taxon>
        <taxon>Ecdysozoa</taxon>
        <taxon>Arthropoda</taxon>
        <taxon>Hexapoda</taxon>
        <taxon>Insecta</taxon>
        <taxon>Pterygota</taxon>
        <taxon>Neoptera</taxon>
        <taxon>Endopterygota</taxon>
        <taxon>Diptera</taxon>
        <taxon>Nematocera</taxon>
        <taxon>Chironomoidea</taxon>
        <taxon>Ceratopogonidae</taxon>
        <taxon>Ceratopogoninae</taxon>
        <taxon>Culicoides</taxon>
        <taxon>Monoculicoides</taxon>
    </lineage>
</organism>
<dbReference type="InterPro" id="IPR000313">
    <property type="entry name" value="PWWP_dom"/>
</dbReference>
<dbReference type="Gene3D" id="2.30.30.140">
    <property type="match status" value="1"/>
</dbReference>
<name>A0A336KSE7_CULSO</name>
<dbReference type="EMBL" id="UFQT01000930">
    <property type="protein sequence ID" value="SSX28052.1"/>
    <property type="molecule type" value="Genomic_DNA"/>
</dbReference>
<feature type="region of interest" description="Disordered" evidence="5">
    <location>
        <begin position="224"/>
        <end position="244"/>
    </location>
</feature>
<reference evidence="7" key="1">
    <citation type="submission" date="2018-04" db="EMBL/GenBank/DDBJ databases">
        <authorList>
            <person name="Go L.Y."/>
            <person name="Mitchell J.A."/>
        </authorList>
    </citation>
    <scope>NUCLEOTIDE SEQUENCE</scope>
    <source>
        <tissue evidence="7">Whole organism</tissue>
    </source>
</reference>
<dbReference type="EMBL" id="UFQT01000941">
    <property type="protein sequence ID" value="SSX28126.1"/>
    <property type="molecule type" value="Genomic_DNA"/>
</dbReference>
<evidence type="ECO:0000256" key="2">
    <source>
        <dbReference type="ARBA" id="ARBA00005309"/>
    </source>
</evidence>
<dbReference type="InterPro" id="IPR036218">
    <property type="entry name" value="HIVI-bd_sf"/>
</dbReference>
<evidence type="ECO:0000256" key="1">
    <source>
        <dbReference type="ARBA" id="ARBA00004123"/>
    </source>
</evidence>
<dbReference type="VEuPathDB" id="VectorBase:CSON015211"/>
<feature type="compositionally biased region" description="Basic and acidic residues" evidence="5">
    <location>
        <begin position="172"/>
        <end position="181"/>
    </location>
</feature>
<dbReference type="OMA" id="HKKFFAG"/>
<evidence type="ECO:0000256" key="3">
    <source>
        <dbReference type="ARBA" id="ARBA00023054"/>
    </source>
</evidence>
<reference evidence="9" key="2">
    <citation type="submission" date="2018-07" db="EMBL/GenBank/DDBJ databases">
        <authorList>
            <person name="Quirk P.G."/>
            <person name="Krulwich T.A."/>
        </authorList>
    </citation>
    <scope>NUCLEOTIDE SEQUENCE</scope>
</reference>
<dbReference type="SUPFAM" id="SSF140576">
    <property type="entry name" value="HIV integrase-binding domain"/>
    <property type="match status" value="1"/>
</dbReference>
<dbReference type="EMBL" id="UFQS01000930">
    <property type="protein sequence ID" value="SSX07818.1"/>
    <property type="molecule type" value="Genomic_DNA"/>
</dbReference>
<feature type="compositionally biased region" description="Polar residues" evidence="5">
    <location>
        <begin position="120"/>
        <end position="136"/>
    </location>
</feature>
<protein>
    <submittedName>
        <fullName evidence="7">CSON015118 protein</fullName>
    </submittedName>
    <submittedName>
        <fullName evidence="8">CSON015211 protein</fullName>
    </submittedName>
</protein>
<evidence type="ECO:0000313" key="7">
    <source>
        <dbReference type="EMBL" id="SSX07818.1"/>
    </source>
</evidence>